<dbReference type="GO" id="GO:0016740">
    <property type="term" value="F:transferase activity"/>
    <property type="evidence" value="ECO:0007669"/>
    <property type="project" value="UniProtKB-KW"/>
</dbReference>
<dbReference type="InterPro" id="IPR029063">
    <property type="entry name" value="SAM-dependent_MTases_sf"/>
</dbReference>
<reference evidence="1" key="1">
    <citation type="submission" date="2016-10" db="EMBL/GenBank/DDBJ databases">
        <authorList>
            <person name="de Groot N.N."/>
        </authorList>
    </citation>
    <scope>NUCLEOTIDE SEQUENCE</scope>
</reference>
<gene>
    <name evidence="1" type="ORF">MNB_SV-9-383</name>
</gene>
<dbReference type="Pfam" id="PF13489">
    <property type="entry name" value="Methyltransf_23"/>
    <property type="match status" value="1"/>
</dbReference>
<proteinExistence type="predicted"/>
<protein>
    <submittedName>
        <fullName evidence="1">Putative methyl transferase</fullName>
    </submittedName>
</protein>
<name>A0A1W1CBQ7_9ZZZZ</name>
<dbReference type="AlphaFoldDB" id="A0A1W1CBQ7"/>
<dbReference type="PANTHER" id="PTHR43861:SF1">
    <property type="entry name" value="TRANS-ACONITATE 2-METHYLTRANSFERASE"/>
    <property type="match status" value="1"/>
</dbReference>
<keyword evidence="1" id="KW-0808">Transferase</keyword>
<dbReference type="Gene3D" id="3.40.50.150">
    <property type="entry name" value="Vaccinia Virus protein VP39"/>
    <property type="match status" value="1"/>
</dbReference>
<evidence type="ECO:0000313" key="1">
    <source>
        <dbReference type="EMBL" id="SFV63310.1"/>
    </source>
</evidence>
<accession>A0A1W1CBQ7</accession>
<sequence length="235" mass="27206">MKIAKEFSRFAKDYNQNNIIQAEVAKKLVDYLNLKNYDKILDIGCGRGEVCKNLDINLINFTHFCGVDMAIGMLDLHPKKDNITLINGDFSTAETFSKLPYPQYDIILSSSALQWSQNLDITLYNISKLSNEFYFSIFTSGTFSSLHKFANISSPIYSESYLRDKIDKYFNAKYEVVKYKLYFDTVYEMLRYIKESGISGGKAKLTFKEIKRVISEYPLNYLEFEVIFIKAISKV</sequence>
<organism evidence="1">
    <name type="scientific">hydrothermal vent metagenome</name>
    <dbReference type="NCBI Taxonomy" id="652676"/>
    <lineage>
        <taxon>unclassified sequences</taxon>
        <taxon>metagenomes</taxon>
        <taxon>ecological metagenomes</taxon>
    </lineage>
</organism>
<dbReference type="PANTHER" id="PTHR43861">
    <property type="entry name" value="TRANS-ACONITATE 2-METHYLTRANSFERASE-RELATED"/>
    <property type="match status" value="1"/>
</dbReference>
<dbReference type="SUPFAM" id="SSF53335">
    <property type="entry name" value="S-adenosyl-L-methionine-dependent methyltransferases"/>
    <property type="match status" value="1"/>
</dbReference>
<dbReference type="EMBL" id="FPHG01000060">
    <property type="protein sequence ID" value="SFV63310.1"/>
    <property type="molecule type" value="Genomic_DNA"/>
</dbReference>
<dbReference type="CDD" id="cd02440">
    <property type="entry name" value="AdoMet_MTases"/>
    <property type="match status" value="1"/>
</dbReference>